<dbReference type="InterPro" id="IPR005494">
    <property type="entry name" value="GSPS_pre-ATP-grasp-like_dom"/>
</dbReference>
<dbReference type="GO" id="GO:0016874">
    <property type="term" value="F:ligase activity"/>
    <property type="evidence" value="ECO:0007669"/>
    <property type="project" value="UniProtKB-KW"/>
</dbReference>
<evidence type="ECO:0000256" key="2">
    <source>
        <dbReference type="ARBA" id="ARBA00022723"/>
    </source>
</evidence>
<evidence type="ECO:0000256" key="4">
    <source>
        <dbReference type="ARBA" id="ARBA00022840"/>
    </source>
</evidence>
<dbReference type="InterPro" id="IPR016185">
    <property type="entry name" value="PreATP-grasp_dom_sf"/>
</dbReference>
<organism evidence="7 8">
    <name type="scientific">Candidatus Bacteroides intestinavium</name>
    <dbReference type="NCBI Taxonomy" id="2838469"/>
    <lineage>
        <taxon>Bacteria</taxon>
        <taxon>Pseudomonadati</taxon>
        <taxon>Bacteroidota</taxon>
        <taxon>Bacteroidia</taxon>
        <taxon>Bacteroidales</taxon>
        <taxon>Bacteroidaceae</taxon>
        <taxon>Bacteroides</taxon>
    </lineage>
</organism>
<evidence type="ECO:0000256" key="3">
    <source>
        <dbReference type="ARBA" id="ARBA00022741"/>
    </source>
</evidence>
<evidence type="ECO:0000256" key="5">
    <source>
        <dbReference type="ARBA" id="ARBA00022842"/>
    </source>
</evidence>
<dbReference type="GO" id="GO:0005524">
    <property type="term" value="F:ATP binding"/>
    <property type="evidence" value="ECO:0007669"/>
    <property type="project" value="UniProtKB-KW"/>
</dbReference>
<dbReference type="EMBL" id="DWZE01000045">
    <property type="protein sequence ID" value="HJA83030.1"/>
    <property type="molecule type" value="Genomic_DNA"/>
</dbReference>
<dbReference type="Pfam" id="PF03738">
    <property type="entry name" value="GSP_synth"/>
    <property type="match status" value="1"/>
</dbReference>
<keyword evidence="2" id="KW-0479">Metal-binding</keyword>
<evidence type="ECO:0000259" key="6">
    <source>
        <dbReference type="Pfam" id="PF03738"/>
    </source>
</evidence>
<dbReference type="SUPFAM" id="SSF56059">
    <property type="entry name" value="Glutathione synthetase ATP-binding domain-like"/>
    <property type="match status" value="1"/>
</dbReference>
<dbReference type="Gene3D" id="3.30.1490.330">
    <property type="match status" value="1"/>
</dbReference>
<evidence type="ECO:0000313" key="8">
    <source>
        <dbReference type="Proteomes" id="UP000823860"/>
    </source>
</evidence>
<proteinExistence type="predicted"/>
<reference evidence="7" key="1">
    <citation type="journal article" date="2021" name="PeerJ">
        <title>Extensive microbial diversity within the chicken gut microbiome revealed by metagenomics and culture.</title>
        <authorList>
            <person name="Gilroy R."/>
            <person name="Ravi A."/>
            <person name="Getino M."/>
            <person name="Pursley I."/>
            <person name="Horton D.L."/>
            <person name="Alikhan N.F."/>
            <person name="Baker D."/>
            <person name="Gharbi K."/>
            <person name="Hall N."/>
            <person name="Watson M."/>
            <person name="Adriaenssens E.M."/>
            <person name="Foster-Nyarko E."/>
            <person name="Jarju S."/>
            <person name="Secka A."/>
            <person name="Antonio M."/>
            <person name="Oren A."/>
            <person name="Chaudhuri R.R."/>
            <person name="La Ragione R."/>
            <person name="Hildebrand F."/>
            <person name="Pallen M.J."/>
        </authorList>
    </citation>
    <scope>NUCLEOTIDE SEQUENCE</scope>
    <source>
        <strain evidence="7">ChiHecec1B25-7008</strain>
    </source>
</reference>
<gene>
    <name evidence="7" type="ORF">H9785_03550</name>
</gene>
<dbReference type="Proteomes" id="UP000823860">
    <property type="component" value="Unassembled WGS sequence"/>
</dbReference>
<evidence type="ECO:0000313" key="7">
    <source>
        <dbReference type="EMBL" id="HJA83030.1"/>
    </source>
</evidence>
<accession>A0A9D2KTV0</accession>
<sequence>MKRKTIPAREHYADKIEELGFFYHPDYWGEGRYYEFTQEETDRLETATRELYSMACDAAEHIISNNLYAEMRIPEAVRAYINHSWLDDELSVYGRFDLYFDGRDIKLYEFNADTPTSLLESSIIQWNWKEECFPEQDQFNSIHEALVQSWKDIDEQNGIDRLFVACSRENEEDLWNLRYMAYTAMEAGLDVAEVDMDQLYYNNGLLLAQSGEVVRDCFKLYPWEWMFNESPEACGARLHWYEPMWKALMSNKMILYTMYLLFPDSPYLLPTWNFLPTSVTRYCRKPILGREGSNVKLQLSPQASEETGGDYGEEGFIFQELKPLPSFEGHHPVIGSWVIGGEPAGIGIRETNGLITGNTSMFVPHIIV</sequence>
<keyword evidence="5" id="KW-0460">Magnesium</keyword>
<dbReference type="AlphaFoldDB" id="A0A9D2KTV0"/>
<comment type="caution">
    <text evidence="7">The sequence shown here is derived from an EMBL/GenBank/DDBJ whole genome shotgun (WGS) entry which is preliminary data.</text>
</comment>
<feature type="domain" description="Glutathionylspermidine synthase pre-ATP-grasp-like" evidence="6">
    <location>
        <begin position="14"/>
        <end position="367"/>
    </location>
</feature>
<name>A0A9D2KTV0_9BACE</name>
<dbReference type="SUPFAM" id="SSF52440">
    <property type="entry name" value="PreATP-grasp domain"/>
    <property type="match status" value="1"/>
</dbReference>
<protein>
    <submittedName>
        <fullName evidence="7">Glutathionylspermidine synthase family protein</fullName>
    </submittedName>
</protein>
<dbReference type="GO" id="GO:0046872">
    <property type="term" value="F:metal ion binding"/>
    <property type="evidence" value="ECO:0007669"/>
    <property type="project" value="UniProtKB-KW"/>
</dbReference>
<keyword evidence="3" id="KW-0547">Nucleotide-binding</keyword>
<reference evidence="7" key="2">
    <citation type="submission" date="2021-04" db="EMBL/GenBank/DDBJ databases">
        <authorList>
            <person name="Gilroy R."/>
        </authorList>
    </citation>
    <scope>NUCLEOTIDE SEQUENCE</scope>
    <source>
        <strain evidence="7">ChiHecec1B25-7008</strain>
    </source>
</reference>
<evidence type="ECO:0000256" key="1">
    <source>
        <dbReference type="ARBA" id="ARBA00022598"/>
    </source>
</evidence>
<keyword evidence="4" id="KW-0067">ATP-binding</keyword>
<keyword evidence="1" id="KW-0436">Ligase</keyword>